<dbReference type="Gene3D" id="1.10.10.60">
    <property type="entry name" value="Homeodomain-like"/>
    <property type="match status" value="1"/>
</dbReference>
<name>A0A3L2VJ02_ECOLX</name>
<evidence type="ECO:0000313" key="1">
    <source>
        <dbReference type="EMBL" id="AUY05552.1"/>
    </source>
</evidence>
<accession>A0A3L2VJ02</accession>
<dbReference type="SUPFAM" id="SSF46689">
    <property type="entry name" value="Homeodomain-like"/>
    <property type="match status" value="1"/>
</dbReference>
<evidence type="ECO:0000313" key="2">
    <source>
        <dbReference type="Proteomes" id="UP000239554"/>
    </source>
</evidence>
<dbReference type="Pfam" id="PF13384">
    <property type="entry name" value="HTH_23"/>
    <property type="match status" value="1"/>
</dbReference>
<organism evidence="1 2">
    <name type="scientific">Escherichia coli</name>
    <dbReference type="NCBI Taxonomy" id="562"/>
    <lineage>
        <taxon>Bacteria</taxon>
        <taxon>Pseudomonadati</taxon>
        <taxon>Pseudomonadota</taxon>
        <taxon>Gammaproteobacteria</taxon>
        <taxon>Enterobacterales</taxon>
        <taxon>Enterobacteriaceae</taxon>
        <taxon>Escherichia</taxon>
    </lineage>
</organism>
<gene>
    <name evidence="1" type="ORF">C3F40_28435</name>
</gene>
<sequence>MKPTPQQKAAARQMRRDHPDMSVRQIAAKLGINSGTVSKWLRQPEAETPLSIEGLIAQTQQNFENLPPSEAEKLSQLRDELRARQQAIIKRQISLLEGLQAEGMTALKKKDLPTARAAASLISAFTKAFSHEAMVYQIIDPAAVMKSALKE</sequence>
<dbReference type="AlphaFoldDB" id="A0A3L2VJ02"/>
<dbReference type="RefSeq" id="WP_048235133.1">
    <property type="nucleotide sequence ID" value="NZ_CP026402.1"/>
</dbReference>
<protein>
    <submittedName>
        <fullName evidence="1">Uncharacterized protein</fullName>
    </submittedName>
</protein>
<proteinExistence type="predicted"/>
<geneLocation type="plasmid" evidence="2">
    <name>peco-e618</name>
</geneLocation>
<dbReference type="InterPro" id="IPR009057">
    <property type="entry name" value="Homeodomain-like_sf"/>
</dbReference>
<dbReference type="Proteomes" id="UP000239554">
    <property type="component" value="Plasmid pECO-e618"/>
</dbReference>
<dbReference type="EMBL" id="CP026402">
    <property type="protein sequence ID" value="AUY05552.1"/>
    <property type="molecule type" value="Genomic_DNA"/>
</dbReference>
<keyword evidence="1" id="KW-0614">Plasmid</keyword>
<reference evidence="1 2" key="1">
    <citation type="journal article" date="2018" name="MBio">
        <title>Genomic Analysis of Hospital Plumbing Reveals Diverse Reservoir of Bacterial Plasmids Conferring Carbapenem Resistance.</title>
        <authorList>
            <consortium name="NISC Comparative Sequencing Program"/>
            <person name="Weingarten R.A."/>
            <person name="Johnson R.C."/>
            <person name="Conlan S."/>
            <person name="Ramsburg A.M."/>
            <person name="Dekker J.P."/>
            <person name="Lau A.F."/>
            <person name="Khil P."/>
            <person name="Odom R.T."/>
            <person name="Deming C."/>
            <person name="Park M."/>
            <person name="Thomas P.J."/>
            <person name="Henderson D.K."/>
            <person name="Palmore T.N."/>
            <person name="Segre J.A."/>
            <person name="Frank K.M."/>
        </authorList>
    </citation>
    <scope>NUCLEOTIDE SEQUENCE [LARGE SCALE GENOMIC DNA]</scope>
    <source>
        <strain evidence="1 2">ECONIH4</strain>
        <plasmid evidence="2">peco-e618</plasmid>
    </source>
</reference>